<reference evidence="2 3" key="1">
    <citation type="submission" date="2014-04" db="EMBL/GenBank/DDBJ databases">
        <authorList>
            <consortium name="DOE Joint Genome Institute"/>
            <person name="Kuo A."/>
            <person name="Girlanda M."/>
            <person name="Perotto S."/>
            <person name="Kohler A."/>
            <person name="Nagy L.G."/>
            <person name="Floudas D."/>
            <person name="Copeland A."/>
            <person name="Barry K.W."/>
            <person name="Cichocki N."/>
            <person name="Veneault-Fourrey C."/>
            <person name="LaButti K."/>
            <person name="Lindquist E.A."/>
            <person name="Lipzen A."/>
            <person name="Lundell T."/>
            <person name="Morin E."/>
            <person name="Murat C."/>
            <person name="Sun H."/>
            <person name="Tunlid A."/>
            <person name="Henrissat B."/>
            <person name="Grigoriev I.V."/>
            <person name="Hibbett D.S."/>
            <person name="Martin F."/>
            <person name="Nordberg H.P."/>
            <person name="Cantor M.N."/>
            <person name="Hua S.X."/>
        </authorList>
    </citation>
    <scope>NUCLEOTIDE SEQUENCE [LARGE SCALE GENOMIC DNA]</scope>
    <source>
        <strain evidence="2 3">MUT 4182</strain>
    </source>
</reference>
<feature type="compositionally biased region" description="Basic and acidic residues" evidence="1">
    <location>
        <begin position="65"/>
        <end position="87"/>
    </location>
</feature>
<name>A0A0C3LDC9_9AGAM</name>
<feature type="compositionally biased region" description="Basic and acidic residues" evidence="1">
    <location>
        <begin position="35"/>
        <end position="48"/>
    </location>
</feature>
<reference evidence="3" key="2">
    <citation type="submission" date="2015-01" db="EMBL/GenBank/DDBJ databases">
        <title>Evolutionary Origins and Diversification of the Mycorrhizal Mutualists.</title>
        <authorList>
            <consortium name="DOE Joint Genome Institute"/>
            <consortium name="Mycorrhizal Genomics Consortium"/>
            <person name="Kohler A."/>
            <person name="Kuo A."/>
            <person name="Nagy L.G."/>
            <person name="Floudas D."/>
            <person name="Copeland A."/>
            <person name="Barry K.W."/>
            <person name="Cichocki N."/>
            <person name="Veneault-Fourrey C."/>
            <person name="LaButti K."/>
            <person name="Lindquist E.A."/>
            <person name="Lipzen A."/>
            <person name="Lundell T."/>
            <person name="Morin E."/>
            <person name="Murat C."/>
            <person name="Riley R."/>
            <person name="Ohm R."/>
            <person name="Sun H."/>
            <person name="Tunlid A."/>
            <person name="Henrissat B."/>
            <person name="Grigoriev I.V."/>
            <person name="Hibbett D.S."/>
            <person name="Martin F."/>
        </authorList>
    </citation>
    <scope>NUCLEOTIDE SEQUENCE [LARGE SCALE GENOMIC DNA]</scope>
    <source>
        <strain evidence="3">MUT 4182</strain>
    </source>
</reference>
<feature type="region of interest" description="Disordered" evidence="1">
    <location>
        <begin position="1"/>
        <end position="114"/>
    </location>
</feature>
<dbReference type="Proteomes" id="UP000054248">
    <property type="component" value="Unassembled WGS sequence"/>
</dbReference>
<dbReference type="AlphaFoldDB" id="A0A0C3LDC9"/>
<proteinExistence type="predicted"/>
<evidence type="ECO:0000256" key="1">
    <source>
        <dbReference type="SAM" id="MobiDB-lite"/>
    </source>
</evidence>
<organism evidence="2 3">
    <name type="scientific">Tulasnella calospora MUT 4182</name>
    <dbReference type="NCBI Taxonomy" id="1051891"/>
    <lineage>
        <taxon>Eukaryota</taxon>
        <taxon>Fungi</taxon>
        <taxon>Dikarya</taxon>
        <taxon>Basidiomycota</taxon>
        <taxon>Agaricomycotina</taxon>
        <taxon>Agaricomycetes</taxon>
        <taxon>Cantharellales</taxon>
        <taxon>Tulasnellaceae</taxon>
        <taxon>Tulasnella</taxon>
    </lineage>
</organism>
<feature type="compositionally biased region" description="Low complexity" evidence="1">
    <location>
        <begin position="1"/>
        <end position="11"/>
    </location>
</feature>
<dbReference type="OrthoDB" id="3300521at2759"/>
<dbReference type="EMBL" id="KN823220">
    <property type="protein sequence ID" value="KIO19457.1"/>
    <property type="molecule type" value="Genomic_DNA"/>
</dbReference>
<feature type="compositionally biased region" description="Acidic residues" evidence="1">
    <location>
        <begin position="255"/>
        <end position="267"/>
    </location>
</feature>
<evidence type="ECO:0000313" key="2">
    <source>
        <dbReference type="EMBL" id="KIO19457.1"/>
    </source>
</evidence>
<dbReference type="HOGENOM" id="CLU_748400_0_0_1"/>
<gene>
    <name evidence="2" type="ORF">M407DRAFT_11380</name>
</gene>
<keyword evidence="3" id="KW-1185">Reference proteome</keyword>
<protein>
    <submittedName>
        <fullName evidence="2">Uncharacterized protein</fullName>
    </submittedName>
</protein>
<sequence length="370" mass="40579">MAPSGGSSSSKGKAKARPTSPHHTLGLIICSRPDLLARLETAKAETTRDLQSGSSKSSQGRKRARTESTKSGRDEKGCQEDKANFEPDKDDEDSGSIQLDGASEVQDPHSAGKVAKQRVGVMGRPFKEEVDIGAVVILPHGMMDLQKRIKKPSYNDVTALIHQCLAIWACHGELTVNKAWMNSKGLSWIATLFPDLTSLLFCHHPSEDNFGLVPLAANGQEDYLLCSSSSRLPTETGAEHPRNEQIVPDPSDGNPMEEDDSDSEDGDIQELDPLEQLIAHSILRNIRHAPVKAQRCQCAFNTDQVLAFGELLAELLVSALQPVDTDSWATTEPIPLGKRKELRIDLAGDMWKFRVWKWTLAVELLTQATN</sequence>
<evidence type="ECO:0000313" key="3">
    <source>
        <dbReference type="Proteomes" id="UP000054248"/>
    </source>
</evidence>
<accession>A0A0C3LDC9</accession>
<feature type="region of interest" description="Disordered" evidence="1">
    <location>
        <begin position="232"/>
        <end position="267"/>
    </location>
</feature>